<keyword evidence="2" id="KW-1185">Reference proteome</keyword>
<dbReference type="Gramene" id="ONK64559">
    <property type="protein sequence ID" value="ONK64559"/>
    <property type="gene ID" value="A4U43_C07F27350"/>
</dbReference>
<evidence type="ECO:0000313" key="1">
    <source>
        <dbReference type="EMBL" id="ONK64559.1"/>
    </source>
</evidence>
<sequence>LFSWLNLVRGLHLKFKEVLKAERATREEAEKDAAPKEAELVAWRRSDVKWRQEMETREEMLMGLKAHNSEKSTPIKKLKEDMGHLQREIYERDN</sequence>
<reference evidence="2" key="1">
    <citation type="journal article" date="2017" name="Nat. Commun.">
        <title>The asparagus genome sheds light on the origin and evolution of a young Y chromosome.</title>
        <authorList>
            <person name="Harkess A."/>
            <person name="Zhou J."/>
            <person name="Xu C."/>
            <person name="Bowers J.E."/>
            <person name="Van der Hulst R."/>
            <person name="Ayyampalayam S."/>
            <person name="Mercati F."/>
            <person name="Riccardi P."/>
            <person name="McKain M.R."/>
            <person name="Kakrana A."/>
            <person name="Tang H."/>
            <person name="Ray J."/>
            <person name="Groenendijk J."/>
            <person name="Arikit S."/>
            <person name="Mathioni S.M."/>
            <person name="Nakano M."/>
            <person name="Shan H."/>
            <person name="Telgmann-Rauber A."/>
            <person name="Kanno A."/>
            <person name="Yue Z."/>
            <person name="Chen H."/>
            <person name="Li W."/>
            <person name="Chen Y."/>
            <person name="Xu X."/>
            <person name="Zhang Y."/>
            <person name="Luo S."/>
            <person name="Chen H."/>
            <person name="Gao J."/>
            <person name="Mao Z."/>
            <person name="Pires J.C."/>
            <person name="Luo M."/>
            <person name="Kudrna D."/>
            <person name="Wing R.A."/>
            <person name="Meyers B.C."/>
            <person name="Yi K."/>
            <person name="Kong H."/>
            <person name="Lavrijsen P."/>
            <person name="Sunseri F."/>
            <person name="Falavigna A."/>
            <person name="Ye Y."/>
            <person name="Leebens-Mack J.H."/>
            <person name="Chen G."/>
        </authorList>
    </citation>
    <scope>NUCLEOTIDE SEQUENCE [LARGE SCALE GENOMIC DNA]</scope>
    <source>
        <strain evidence="2">cv. DH0086</strain>
    </source>
</reference>
<gene>
    <name evidence="1" type="ORF">A4U43_C07F27350</name>
</gene>
<organism evidence="1 2">
    <name type="scientific">Asparagus officinalis</name>
    <name type="common">Garden asparagus</name>
    <dbReference type="NCBI Taxonomy" id="4686"/>
    <lineage>
        <taxon>Eukaryota</taxon>
        <taxon>Viridiplantae</taxon>
        <taxon>Streptophyta</taxon>
        <taxon>Embryophyta</taxon>
        <taxon>Tracheophyta</taxon>
        <taxon>Spermatophyta</taxon>
        <taxon>Magnoliopsida</taxon>
        <taxon>Liliopsida</taxon>
        <taxon>Asparagales</taxon>
        <taxon>Asparagaceae</taxon>
        <taxon>Asparagoideae</taxon>
        <taxon>Asparagus</taxon>
    </lineage>
</organism>
<dbReference type="EMBL" id="CM007387">
    <property type="protein sequence ID" value="ONK64559.1"/>
    <property type="molecule type" value="Genomic_DNA"/>
</dbReference>
<evidence type="ECO:0000313" key="2">
    <source>
        <dbReference type="Proteomes" id="UP000243459"/>
    </source>
</evidence>
<proteinExistence type="predicted"/>
<dbReference type="Proteomes" id="UP000243459">
    <property type="component" value="Chromosome 7"/>
</dbReference>
<protein>
    <submittedName>
        <fullName evidence="1">Uncharacterized protein</fullName>
    </submittedName>
</protein>
<name>A0A5P1EIF0_ASPOF</name>
<dbReference type="AlphaFoldDB" id="A0A5P1EIF0"/>
<feature type="non-terminal residue" evidence="1">
    <location>
        <position position="1"/>
    </location>
</feature>
<accession>A0A5P1EIF0</accession>